<accession>A0A2B5Y1Y1</accession>
<protein>
    <recommendedName>
        <fullName evidence="1">Tc1-like transposase DDE domain-containing protein</fullName>
    </recommendedName>
</protein>
<feature type="domain" description="Tc1-like transposase DDE" evidence="1">
    <location>
        <begin position="7"/>
        <end position="56"/>
    </location>
</feature>
<dbReference type="AlphaFoldDB" id="A0A2B5Y1Y1"/>
<dbReference type="Pfam" id="PF13358">
    <property type="entry name" value="DDE_3"/>
    <property type="match status" value="1"/>
</dbReference>
<dbReference type="Proteomes" id="UP000225997">
    <property type="component" value="Unassembled WGS sequence"/>
</dbReference>
<dbReference type="InterPro" id="IPR036397">
    <property type="entry name" value="RNaseH_sf"/>
</dbReference>
<dbReference type="EMBL" id="NUSQ01000260">
    <property type="protein sequence ID" value="PHD55893.1"/>
    <property type="molecule type" value="Genomic_DNA"/>
</dbReference>
<name>A0A2B5Y1Y1_9BACI</name>
<dbReference type="InterPro" id="IPR038717">
    <property type="entry name" value="Tc1-like_DDE_dom"/>
</dbReference>
<dbReference type="Gene3D" id="3.30.420.10">
    <property type="entry name" value="Ribonuclease H-like superfamily/Ribonuclease H"/>
    <property type="match status" value="1"/>
</dbReference>
<proteinExistence type="predicted"/>
<reference evidence="2 3" key="1">
    <citation type="submission" date="2017-09" db="EMBL/GenBank/DDBJ databases">
        <title>Large-scale bioinformatics analysis of Bacillus genomes uncovers conserved roles of natural products in bacterial physiology.</title>
        <authorList>
            <consortium name="Agbiome Team Llc"/>
            <person name="Bleich R.M."/>
            <person name="Grubbs K.J."/>
            <person name="Santa Maria K.C."/>
            <person name="Allen S.E."/>
            <person name="Farag S."/>
            <person name="Shank E.A."/>
            <person name="Bowers A."/>
        </authorList>
    </citation>
    <scope>NUCLEOTIDE SEQUENCE [LARGE SCALE GENOMIC DNA]</scope>
    <source>
        <strain evidence="2 3">AFS044250</strain>
    </source>
</reference>
<comment type="caution">
    <text evidence="2">The sequence shown here is derived from an EMBL/GenBank/DDBJ whole genome shotgun (WGS) entry which is preliminary data.</text>
</comment>
<sequence>MLSCSNIEIFLRENNPHLTLLFLPPYSQNLNMIERIWRGLKENVLESGYHETIDHLMNLIYQFTESSNQNPKMIISHI</sequence>
<evidence type="ECO:0000313" key="3">
    <source>
        <dbReference type="Proteomes" id="UP000225997"/>
    </source>
</evidence>
<evidence type="ECO:0000259" key="1">
    <source>
        <dbReference type="Pfam" id="PF13358"/>
    </source>
</evidence>
<dbReference type="RefSeq" id="WP_100061810.1">
    <property type="nucleotide sequence ID" value="NZ_NUSQ01000260.1"/>
</dbReference>
<gene>
    <name evidence="2" type="ORF">COF40_29905</name>
</gene>
<evidence type="ECO:0000313" key="2">
    <source>
        <dbReference type="EMBL" id="PHD55893.1"/>
    </source>
</evidence>
<organism evidence="2 3">
    <name type="scientific">Bacillus toyonensis</name>
    <dbReference type="NCBI Taxonomy" id="155322"/>
    <lineage>
        <taxon>Bacteria</taxon>
        <taxon>Bacillati</taxon>
        <taxon>Bacillota</taxon>
        <taxon>Bacilli</taxon>
        <taxon>Bacillales</taxon>
        <taxon>Bacillaceae</taxon>
        <taxon>Bacillus</taxon>
        <taxon>Bacillus cereus group</taxon>
    </lineage>
</organism>
<dbReference type="GO" id="GO:0003676">
    <property type="term" value="F:nucleic acid binding"/>
    <property type="evidence" value="ECO:0007669"/>
    <property type="project" value="InterPro"/>
</dbReference>